<feature type="region of interest" description="Disordered" evidence="6">
    <location>
        <begin position="87"/>
        <end position="124"/>
    </location>
</feature>
<feature type="compositionally biased region" description="Basic and acidic residues" evidence="6">
    <location>
        <begin position="112"/>
        <end position="123"/>
    </location>
</feature>
<proteinExistence type="inferred from homology"/>
<evidence type="ECO:0000256" key="6">
    <source>
        <dbReference type="SAM" id="MobiDB-lite"/>
    </source>
</evidence>
<dbReference type="InterPro" id="IPR051446">
    <property type="entry name" value="HTH_trans_reg/aminotransferase"/>
</dbReference>
<dbReference type="SMART" id="SM00345">
    <property type="entry name" value="HTH_GNTR"/>
    <property type="match status" value="1"/>
</dbReference>
<evidence type="ECO:0000259" key="7">
    <source>
        <dbReference type="PROSITE" id="PS50949"/>
    </source>
</evidence>
<dbReference type="InterPro" id="IPR036388">
    <property type="entry name" value="WH-like_DNA-bd_sf"/>
</dbReference>
<dbReference type="RefSeq" id="WP_218935211.1">
    <property type="nucleotide sequence ID" value="NZ_BMRD01000010.1"/>
</dbReference>
<dbReference type="SUPFAM" id="SSF46785">
    <property type="entry name" value="Winged helix' DNA-binding domain"/>
    <property type="match status" value="1"/>
</dbReference>
<evidence type="ECO:0000313" key="8">
    <source>
        <dbReference type="EMBL" id="NYE14704.1"/>
    </source>
</evidence>
<dbReference type="Proteomes" id="UP000591272">
    <property type="component" value="Unassembled WGS sequence"/>
</dbReference>
<dbReference type="PANTHER" id="PTHR46577">
    <property type="entry name" value="HTH-TYPE TRANSCRIPTIONAL REGULATORY PROTEIN GABR"/>
    <property type="match status" value="1"/>
</dbReference>
<organism evidence="8 9">
    <name type="scientific">Actinomadura citrea</name>
    <dbReference type="NCBI Taxonomy" id="46158"/>
    <lineage>
        <taxon>Bacteria</taxon>
        <taxon>Bacillati</taxon>
        <taxon>Actinomycetota</taxon>
        <taxon>Actinomycetes</taxon>
        <taxon>Streptosporangiales</taxon>
        <taxon>Thermomonosporaceae</taxon>
        <taxon>Actinomadura</taxon>
    </lineage>
</organism>
<protein>
    <submittedName>
        <fullName evidence="8">GntR family transcriptional regulator/MocR family aminotransferase</fullName>
    </submittedName>
</protein>
<keyword evidence="3" id="KW-0805">Transcription regulation</keyword>
<dbReference type="GO" id="GO:0003677">
    <property type="term" value="F:DNA binding"/>
    <property type="evidence" value="ECO:0007669"/>
    <property type="project" value="UniProtKB-KW"/>
</dbReference>
<name>A0A7Y9GDV1_9ACTN</name>
<keyword evidence="8" id="KW-0032">Aminotransferase</keyword>
<dbReference type="Gene3D" id="1.10.10.10">
    <property type="entry name" value="Winged helix-like DNA-binding domain superfamily/Winged helix DNA-binding domain"/>
    <property type="match status" value="1"/>
</dbReference>
<dbReference type="InterPro" id="IPR036390">
    <property type="entry name" value="WH_DNA-bd_sf"/>
</dbReference>
<dbReference type="InterPro" id="IPR015424">
    <property type="entry name" value="PyrdxlP-dep_Trfase"/>
</dbReference>
<evidence type="ECO:0000256" key="4">
    <source>
        <dbReference type="ARBA" id="ARBA00023125"/>
    </source>
</evidence>
<dbReference type="GO" id="GO:0008483">
    <property type="term" value="F:transaminase activity"/>
    <property type="evidence" value="ECO:0007669"/>
    <property type="project" value="UniProtKB-KW"/>
</dbReference>
<evidence type="ECO:0000256" key="1">
    <source>
        <dbReference type="ARBA" id="ARBA00005384"/>
    </source>
</evidence>
<feature type="compositionally biased region" description="Low complexity" evidence="6">
    <location>
        <begin position="94"/>
        <end position="111"/>
    </location>
</feature>
<comment type="caution">
    <text evidence="8">The sequence shown here is derived from an EMBL/GenBank/DDBJ whole genome shotgun (WGS) entry which is preliminary data.</text>
</comment>
<dbReference type="PRINTS" id="PR00035">
    <property type="entry name" value="HTHGNTR"/>
</dbReference>
<dbReference type="InterPro" id="IPR000524">
    <property type="entry name" value="Tscrpt_reg_HTH_GntR"/>
</dbReference>
<dbReference type="CDD" id="cd07377">
    <property type="entry name" value="WHTH_GntR"/>
    <property type="match status" value="1"/>
</dbReference>
<dbReference type="InterPro" id="IPR015421">
    <property type="entry name" value="PyrdxlP-dep_Trfase_major"/>
</dbReference>
<dbReference type="CDD" id="cd00609">
    <property type="entry name" value="AAT_like"/>
    <property type="match status" value="1"/>
</dbReference>
<dbReference type="Pfam" id="PF00392">
    <property type="entry name" value="GntR"/>
    <property type="match status" value="1"/>
</dbReference>
<evidence type="ECO:0000313" key="9">
    <source>
        <dbReference type="Proteomes" id="UP000591272"/>
    </source>
</evidence>
<comment type="similarity">
    <text evidence="1">In the C-terminal section; belongs to the class-I pyridoxal-phosphate-dependent aminotransferase family.</text>
</comment>
<dbReference type="PANTHER" id="PTHR46577:SF1">
    <property type="entry name" value="HTH-TYPE TRANSCRIPTIONAL REGULATORY PROTEIN GABR"/>
    <property type="match status" value="1"/>
</dbReference>
<dbReference type="InterPro" id="IPR004839">
    <property type="entry name" value="Aminotransferase_I/II_large"/>
</dbReference>
<keyword evidence="4" id="KW-0238">DNA-binding</keyword>
<gene>
    <name evidence="8" type="ORF">BJ999_005000</name>
</gene>
<feature type="domain" description="HTH gntR-type" evidence="7">
    <location>
        <begin position="25"/>
        <end position="93"/>
    </location>
</feature>
<accession>A0A7Y9GDV1</accession>
<dbReference type="GO" id="GO:0003700">
    <property type="term" value="F:DNA-binding transcription factor activity"/>
    <property type="evidence" value="ECO:0007669"/>
    <property type="project" value="InterPro"/>
</dbReference>
<evidence type="ECO:0000256" key="2">
    <source>
        <dbReference type="ARBA" id="ARBA00022898"/>
    </source>
</evidence>
<dbReference type="AlphaFoldDB" id="A0A7Y9GDV1"/>
<dbReference type="GO" id="GO:0030170">
    <property type="term" value="F:pyridoxal phosphate binding"/>
    <property type="evidence" value="ECO:0007669"/>
    <property type="project" value="InterPro"/>
</dbReference>
<dbReference type="EMBL" id="JACCBT010000001">
    <property type="protein sequence ID" value="NYE14704.1"/>
    <property type="molecule type" value="Genomic_DNA"/>
</dbReference>
<keyword evidence="2" id="KW-0663">Pyridoxal phosphate</keyword>
<dbReference type="Gene3D" id="3.40.640.10">
    <property type="entry name" value="Type I PLP-dependent aspartate aminotransferase-like (Major domain)"/>
    <property type="match status" value="1"/>
</dbReference>
<dbReference type="Pfam" id="PF00155">
    <property type="entry name" value="Aminotran_1_2"/>
    <property type="match status" value="1"/>
</dbReference>
<dbReference type="PROSITE" id="PS50949">
    <property type="entry name" value="HTH_GNTR"/>
    <property type="match status" value="1"/>
</dbReference>
<evidence type="ECO:0000256" key="5">
    <source>
        <dbReference type="ARBA" id="ARBA00023163"/>
    </source>
</evidence>
<reference evidence="8 9" key="1">
    <citation type="submission" date="2020-07" db="EMBL/GenBank/DDBJ databases">
        <title>Sequencing the genomes of 1000 actinobacteria strains.</title>
        <authorList>
            <person name="Klenk H.-P."/>
        </authorList>
    </citation>
    <scope>NUCLEOTIDE SEQUENCE [LARGE SCALE GENOMIC DNA]</scope>
    <source>
        <strain evidence="8 9">DSM 43461</strain>
    </source>
</reference>
<dbReference type="SUPFAM" id="SSF53383">
    <property type="entry name" value="PLP-dependent transferases"/>
    <property type="match status" value="1"/>
</dbReference>
<sequence>MDPAGDARVERPAGLELLLDVPARGRRRQAVEDALRSAIRDGRLPTGTRLPSSRDLALHLGLARGTVAAAYEQLVAEGWLTARSGSGTRVAAGASTPATARRPSSTSSPTSHDLRPGRPDTHTFPRAAWSRAMRHVLREAPADTFGAGDPRGRMELRRTLAAYLGRVRGVRVDPSHLIVCSGFTQAVGLLTEVFAQLGVRTVGMEDPAVGDHVSIVASRLDVADLPIDADGVSSSALVASGAQALVCTPAHQFPLGMSMSPARRAELLAWADEGLGWIVEDDYDGEFRYDRRPIGALQARRPTRVVYAGSTSKSLGPGVRLGWIACPPHLLDPLTEAKRRARGTSPLEQLALARMIEAGDYDRHLRTVRREYRRRRDLFAEAVRSRLPGAHLLGVQAGVQAILELPAGAPDEMTVTRELRAASVELHPLSAYLRSAPVRPRTSLVVGYGAPSASRYAAAIEALVTCLARLHRS</sequence>
<keyword evidence="9" id="KW-1185">Reference proteome</keyword>
<keyword evidence="8" id="KW-0808">Transferase</keyword>
<evidence type="ECO:0000256" key="3">
    <source>
        <dbReference type="ARBA" id="ARBA00023015"/>
    </source>
</evidence>
<keyword evidence="5" id="KW-0804">Transcription</keyword>